<dbReference type="InterPro" id="IPR015421">
    <property type="entry name" value="PyrdxlP-dep_Trfase_major"/>
</dbReference>
<evidence type="ECO:0000256" key="2">
    <source>
        <dbReference type="ARBA" id="ARBA00007441"/>
    </source>
</evidence>
<comment type="cofactor">
    <cofactor evidence="1">
        <name>pyridoxal 5'-phosphate</name>
        <dbReference type="ChEBI" id="CHEBI:597326"/>
    </cofactor>
</comment>
<feature type="domain" description="Aminotransferase class I/classII large" evidence="6">
    <location>
        <begin position="63"/>
        <end position="404"/>
    </location>
</feature>
<dbReference type="AlphaFoldDB" id="A0A1G2HSU8"/>
<name>A0A1G2HSU8_9BACT</name>
<gene>
    <name evidence="7" type="ORF">A2822_04495</name>
</gene>
<dbReference type="Gene3D" id="3.40.640.10">
    <property type="entry name" value="Type I PLP-dependent aspartate aminotransferase-like (Major domain)"/>
    <property type="match status" value="1"/>
</dbReference>
<dbReference type="InterPro" id="IPR050596">
    <property type="entry name" value="AspAT/PAT-like"/>
</dbReference>
<proteinExistence type="inferred from homology"/>
<dbReference type="Gene3D" id="3.90.1150.10">
    <property type="entry name" value="Aspartate Aminotransferase, domain 1"/>
    <property type="match status" value="1"/>
</dbReference>
<dbReference type="Pfam" id="PF00155">
    <property type="entry name" value="Aminotran_1_2"/>
    <property type="match status" value="1"/>
</dbReference>
<keyword evidence="4" id="KW-0808">Transferase</keyword>
<dbReference type="InterPro" id="IPR015424">
    <property type="entry name" value="PyrdxlP-dep_Trfase"/>
</dbReference>
<dbReference type="Proteomes" id="UP000178774">
    <property type="component" value="Unassembled WGS sequence"/>
</dbReference>
<comment type="caution">
    <text evidence="7">The sequence shown here is derived from an EMBL/GenBank/DDBJ whole genome shotgun (WGS) entry which is preliminary data.</text>
</comment>
<evidence type="ECO:0000313" key="7">
    <source>
        <dbReference type="EMBL" id="OGZ65290.1"/>
    </source>
</evidence>
<evidence type="ECO:0000256" key="1">
    <source>
        <dbReference type="ARBA" id="ARBA00001933"/>
    </source>
</evidence>
<dbReference type="GO" id="GO:0006520">
    <property type="term" value="P:amino acid metabolic process"/>
    <property type="evidence" value="ECO:0007669"/>
    <property type="project" value="InterPro"/>
</dbReference>
<dbReference type="InterPro" id="IPR004839">
    <property type="entry name" value="Aminotransferase_I/II_large"/>
</dbReference>
<dbReference type="CDD" id="cd00609">
    <property type="entry name" value="AAT_like"/>
    <property type="match status" value="1"/>
</dbReference>
<dbReference type="PANTHER" id="PTHR46383:SF1">
    <property type="entry name" value="ASPARTATE AMINOTRANSFERASE"/>
    <property type="match status" value="1"/>
</dbReference>
<evidence type="ECO:0000256" key="3">
    <source>
        <dbReference type="ARBA" id="ARBA00022576"/>
    </source>
</evidence>
<protein>
    <recommendedName>
        <fullName evidence="6">Aminotransferase class I/classII large domain-containing protein</fullName>
    </recommendedName>
</protein>
<accession>A0A1G2HSU8</accession>
<dbReference type="GO" id="GO:0030170">
    <property type="term" value="F:pyridoxal phosphate binding"/>
    <property type="evidence" value="ECO:0007669"/>
    <property type="project" value="InterPro"/>
</dbReference>
<organism evidence="7 8">
    <name type="scientific">Candidatus Staskawiczbacteria bacterium RIFCSPHIGHO2_01_FULL_41_41</name>
    <dbReference type="NCBI Taxonomy" id="1802203"/>
    <lineage>
        <taxon>Bacteria</taxon>
        <taxon>Candidatus Staskawicziibacteriota</taxon>
    </lineage>
</organism>
<dbReference type="InterPro" id="IPR015422">
    <property type="entry name" value="PyrdxlP-dep_Trfase_small"/>
</dbReference>
<sequence>MRPELSKKAVMFRRQISPVRQIMSYANPAYFKKLGFESKEVISFAGGWVNHKTPKLMQQAYAEIINDEEKLHQSGGYSPTLGMLACKEALVKYEQHIYNLRGLHPEQIAIGANSTQMTFDIFQVLLDPHDKILLLDPAYCNFPTQITTALDVDIIRFPVVDEEKWEYIPEKKIQEFAQFIRKEKPKVVLLVAPDNPTSQVLPHAFVQAARQALEETSGFLVIDFAYKDLVFEDQLPEYFSWPPSDNYLSLHSNSKWCRGLGRRLGWIEASEEVISVFESVQSSAILCPDTLHQMALTTYLEKAIADGSLHTYLKDVNALYKKAAEKTVQAIHEHIGLPCFVPQGGLYTCMKVGRDSAVFVEEVLKATGVLFVPGWGFGRSQQEAVRISFGPLVHDLDKIDEAMKKVGEFLRRSTTKVPS</sequence>
<dbReference type="GO" id="GO:0008483">
    <property type="term" value="F:transaminase activity"/>
    <property type="evidence" value="ECO:0007669"/>
    <property type="project" value="UniProtKB-KW"/>
</dbReference>
<evidence type="ECO:0000256" key="4">
    <source>
        <dbReference type="ARBA" id="ARBA00022679"/>
    </source>
</evidence>
<dbReference type="PANTHER" id="PTHR46383">
    <property type="entry name" value="ASPARTATE AMINOTRANSFERASE"/>
    <property type="match status" value="1"/>
</dbReference>
<evidence type="ECO:0000259" key="6">
    <source>
        <dbReference type="Pfam" id="PF00155"/>
    </source>
</evidence>
<comment type="similarity">
    <text evidence="2">Belongs to the class-I pyridoxal-phosphate-dependent aminotransferase family.</text>
</comment>
<dbReference type="EMBL" id="MHOP01000024">
    <property type="protein sequence ID" value="OGZ65290.1"/>
    <property type="molecule type" value="Genomic_DNA"/>
</dbReference>
<evidence type="ECO:0000256" key="5">
    <source>
        <dbReference type="ARBA" id="ARBA00022898"/>
    </source>
</evidence>
<reference evidence="7 8" key="1">
    <citation type="journal article" date="2016" name="Nat. Commun.">
        <title>Thousands of microbial genomes shed light on interconnected biogeochemical processes in an aquifer system.</title>
        <authorList>
            <person name="Anantharaman K."/>
            <person name="Brown C.T."/>
            <person name="Hug L.A."/>
            <person name="Sharon I."/>
            <person name="Castelle C.J."/>
            <person name="Probst A.J."/>
            <person name="Thomas B.C."/>
            <person name="Singh A."/>
            <person name="Wilkins M.J."/>
            <person name="Karaoz U."/>
            <person name="Brodie E.L."/>
            <person name="Williams K.H."/>
            <person name="Hubbard S.S."/>
            <person name="Banfield J.F."/>
        </authorList>
    </citation>
    <scope>NUCLEOTIDE SEQUENCE [LARGE SCALE GENOMIC DNA]</scope>
</reference>
<keyword evidence="3" id="KW-0032">Aminotransferase</keyword>
<evidence type="ECO:0000313" key="8">
    <source>
        <dbReference type="Proteomes" id="UP000178774"/>
    </source>
</evidence>
<dbReference type="SUPFAM" id="SSF53383">
    <property type="entry name" value="PLP-dependent transferases"/>
    <property type="match status" value="1"/>
</dbReference>
<keyword evidence="5" id="KW-0663">Pyridoxal phosphate</keyword>